<dbReference type="InterPro" id="IPR020568">
    <property type="entry name" value="Ribosomal_Su5_D2-typ_SF"/>
</dbReference>
<evidence type="ECO:0000256" key="5">
    <source>
        <dbReference type="HAMAP-Rule" id="MF_00149"/>
    </source>
</evidence>
<evidence type="ECO:0000256" key="6">
    <source>
        <dbReference type="SAM" id="MobiDB-lite"/>
    </source>
</evidence>
<dbReference type="GO" id="GO:0005524">
    <property type="term" value="F:ATP binding"/>
    <property type="evidence" value="ECO:0007669"/>
    <property type="project" value="InterPro"/>
</dbReference>
<dbReference type="InterPro" id="IPR037198">
    <property type="entry name" value="MutL_C_sf"/>
</dbReference>
<dbReference type="Gene3D" id="3.30.565.10">
    <property type="entry name" value="Histidine kinase-like ATPase, C-terminal domain"/>
    <property type="match status" value="1"/>
</dbReference>
<keyword evidence="3 5" id="KW-0227">DNA damage</keyword>
<dbReference type="Gene3D" id="3.30.230.10">
    <property type="match status" value="1"/>
</dbReference>
<dbReference type="InterPro" id="IPR002099">
    <property type="entry name" value="MutL/Mlh/PMS"/>
</dbReference>
<dbReference type="GO" id="GO:0006298">
    <property type="term" value="P:mismatch repair"/>
    <property type="evidence" value="ECO:0007669"/>
    <property type="project" value="UniProtKB-UniRule"/>
</dbReference>
<evidence type="ECO:0000256" key="2">
    <source>
        <dbReference type="ARBA" id="ARBA00021975"/>
    </source>
</evidence>
<evidence type="ECO:0000259" key="7">
    <source>
        <dbReference type="SMART" id="SM00853"/>
    </source>
</evidence>
<dbReference type="GO" id="GO:0032300">
    <property type="term" value="C:mismatch repair complex"/>
    <property type="evidence" value="ECO:0007669"/>
    <property type="project" value="InterPro"/>
</dbReference>
<keyword evidence="10" id="KW-1185">Reference proteome</keyword>
<feature type="region of interest" description="Disordered" evidence="6">
    <location>
        <begin position="395"/>
        <end position="447"/>
    </location>
</feature>
<evidence type="ECO:0000313" key="10">
    <source>
        <dbReference type="Proteomes" id="UP000295399"/>
    </source>
</evidence>
<dbReference type="FunCoup" id="A0A4R2PL43">
    <property type="interactions" value="251"/>
</dbReference>
<dbReference type="PANTHER" id="PTHR10073">
    <property type="entry name" value="DNA MISMATCH REPAIR PROTEIN MLH, PMS, MUTL"/>
    <property type="match status" value="1"/>
</dbReference>
<feature type="domain" description="DNA mismatch repair protein S5" evidence="8">
    <location>
        <begin position="221"/>
        <end position="339"/>
    </location>
</feature>
<dbReference type="Pfam" id="PF08676">
    <property type="entry name" value="MutL_C"/>
    <property type="match status" value="1"/>
</dbReference>
<dbReference type="InterPro" id="IPR014762">
    <property type="entry name" value="DNA_mismatch_repair_CS"/>
</dbReference>
<dbReference type="GO" id="GO:0030983">
    <property type="term" value="F:mismatched DNA binding"/>
    <property type="evidence" value="ECO:0007669"/>
    <property type="project" value="InterPro"/>
</dbReference>
<dbReference type="InterPro" id="IPR042121">
    <property type="entry name" value="MutL_C_regsub"/>
</dbReference>
<dbReference type="InterPro" id="IPR038973">
    <property type="entry name" value="MutL/Mlh/Pms-like"/>
</dbReference>
<organism evidence="9 10">
    <name type="scientific">Rhodothalassium salexigens DSM 2132</name>
    <dbReference type="NCBI Taxonomy" id="1188247"/>
    <lineage>
        <taxon>Bacteria</taxon>
        <taxon>Pseudomonadati</taxon>
        <taxon>Pseudomonadota</taxon>
        <taxon>Alphaproteobacteria</taxon>
        <taxon>Rhodothalassiales</taxon>
        <taxon>Rhodothalassiaceae</taxon>
        <taxon>Rhodothalassium</taxon>
    </lineage>
</organism>
<dbReference type="SMART" id="SM00853">
    <property type="entry name" value="MutL_C"/>
    <property type="match status" value="1"/>
</dbReference>
<dbReference type="CDD" id="cd16926">
    <property type="entry name" value="HATPase_MutL-MLH-PMS-like"/>
    <property type="match status" value="1"/>
</dbReference>
<dbReference type="GO" id="GO:0016887">
    <property type="term" value="F:ATP hydrolysis activity"/>
    <property type="evidence" value="ECO:0007669"/>
    <property type="project" value="InterPro"/>
</dbReference>
<dbReference type="InterPro" id="IPR036890">
    <property type="entry name" value="HATPase_C_sf"/>
</dbReference>
<reference evidence="9 10" key="1">
    <citation type="submission" date="2019-03" db="EMBL/GenBank/DDBJ databases">
        <title>Genomic Encyclopedia of Type Strains, Phase IV (KMG-IV): sequencing the most valuable type-strain genomes for metagenomic binning, comparative biology and taxonomic classification.</title>
        <authorList>
            <person name="Goeker M."/>
        </authorList>
    </citation>
    <scope>NUCLEOTIDE SEQUENCE [LARGE SCALE GENOMIC DNA]</scope>
    <source>
        <strain evidence="9 10">DSM 2132</strain>
    </source>
</reference>
<dbReference type="InterPro" id="IPR020667">
    <property type="entry name" value="DNA_mismatch_repair_MutL"/>
</dbReference>
<evidence type="ECO:0000259" key="8">
    <source>
        <dbReference type="SMART" id="SM01340"/>
    </source>
</evidence>
<evidence type="ECO:0000313" key="9">
    <source>
        <dbReference type="EMBL" id="TCP36319.1"/>
    </source>
</evidence>
<sequence>MDAPSPSRPTIRRLGRTTVDRIAAGEVVERPANALKELVENALDAGAAHIDVTLEAGGKRLLAVEDDGCGMDAEALALAVERHATSKIDDDHDLTDIRTLGFRGEALPSIGAVARLALTSRVPGSDCAFALTVEGGAVGAVKPAARAAGTRVEVRDLFFATPARLKFLRTDRAETQACVDGVKRLAMAHPGVAFTVRDGARLVFQAARRLETGEAALRARLAAVLGRQFTDNALDIVAERDGVRLGGLAGLPTYHRGNAQQQYLFVNGRPVKDRLLTGAVRAAYQDFLARDRHPVLALFLDLPAGEVDVNVHPAKAEVRFRDAGRVRGLIVSALRHALTAAGHRAADDTADRAVAAFARTPGAGSGAWTAAARPSAAQMGAAHAFQAPLPAAGQAPLPAAAGPGLGEAGAPTPYQPAHDLGGPSWPVGDPGADRGGEAAGAEGLGGAGAYGSLDPGLDAPSARAEAPGADDAALVRHPLGAARAQIHETYIVAQSGEGLVLVDQHAAHERLVYERMKRALAEGGVARQMLLLPEVVELDDGAGVAALVDRAAELAGFGLVVEPFGDGAVVVREVPALLGDTDVAGLVRTLADELVDLDEALALKDRLFHVCATMACHGSVRAGRRLTVAEMNALLREMEATPHSGQCNHGRPTYVSLDLDQIERLFSRR</sequence>
<dbReference type="InParanoid" id="A0A4R2PL43"/>
<evidence type="ECO:0000256" key="4">
    <source>
        <dbReference type="ARBA" id="ARBA00023204"/>
    </source>
</evidence>
<comment type="similarity">
    <text evidence="1 5">Belongs to the DNA mismatch repair MutL/HexB family.</text>
</comment>
<name>A0A4R2PL43_RHOSA</name>
<dbReference type="AlphaFoldDB" id="A0A4R2PL43"/>
<accession>A0A4R2PL43</accession>
<dbReference type="InterPro" id="IPR014790">
    <property type="entry name" value="MutL_C"/>
</dbReference>
<protein>
    <recommendedName>
        <fullName evidence="2 5">DNA mismatch repair protein MutL</fullName>
    </recommendedName>
</protein>
<dbReference type="Gene3D" id="3.30.1370.100">
    <property type="entry name" value="MutL, C-terminal domain, regulatory subdomain"/>
    <property type="match status" value="1"/>
</dbReference>
<evidence type="ECO:0000256" key="3">
    <source>
        <dbReference type="ARBA" id="ARBA00022763"/>
    </source>
</evidence>
<dbReference type="SMART" id="SM01340">
    <property type="entry name" value="DNA_mis_repair"/>
    <property type="match status" value="1"/>
</dbReference>
<dbReference type="GO" id="GO:0140664">
    <property type="term" value="F:ATP-dependent DNA damage sensor activity"/>
    <property type="evidence" value="ECO:0007669"/>
    <property type="project" value="InterPro"/>
</dbReference>
<dbReference type="Gene3D" id="3.30.1540.20">
    <property type="entry name" value="MutL, C-terminal domain, dimerisation subdomain"/>
    <property type="match status" value="1"/>
</dbReference>
<dbReference type="InterPro" id="IPR014721">
    <property type="entry name" value="Ribsml_uS5_D2-typ_fold_subgr"/>
</dbReference>
<proteinExistence type="inferred from homology"/>
<comment type="caution">
    <text evidence="9">The sequence shown here is derived from an EMBL/GenBank/DDBJ whole genome shotgun (WGS) entry which is preliminary data.</text>
</comment>
<dbReference type="OrthoDB" id="9763467at2"/>
<dbReference type="InterPro" id="IPR013507">
    <property type="entry name" value="DNA_mismatch_S5_2-like"/>
</dbReference>
<dbReference type="RefSeq" id="WP_132707869.1">
    <property type="nucleotide sequence ID" value="NZ_JACIGF010000003.1"/>
</dbReference>
<dbReference type="SUPFAM" id="SSF55874">
    <property type="entry name" value="ATPase domain of HSP90 chaperone/DNA topoisomerase II/histidine kinase"/>
    <property type="match status" value="1"/>
</dbReference>
<dbReference type="CDD" id="cd00782">
    <property type="entry name" value="MutL_Trans"/>
    <property type="match status" value="1"/>
</dbReference>
<dbReference type="HAMAP" id="MF_00149">
    <property type="entry name" value="DNA_mis_repair"/>
    <property type="match status" value="1"/>
</dbReference>
<dbReference type="InterPro" id="IPR042120">
    <property type="entry name" value="MutL_C_dimsub"/>
</dbReference>
<evidence type="ECO:0000256" key="1">
    <source>
        <dbReference type="ARBA" id="ARBA00006082"/>
    </source>
</evidence>
<dbReference type="Proteomes" id="UP000295399">
    <property type="component" value="Unassembled WGS sequence"/>
</dbReference>
<dbReference type="EMBL" id="SLXO01000003">
    <property type="protein sequence ID" value="TCP36319.1"/>
    <property type="molecule type" value="Genomic_DNA"/>
</dbReference>
<dbReference type="PROSITE" id="PS00058">
    <property type="entry name" value="DNA_MISMATCH_REPAIR_1"/>
    <property type="match status" value="1"/>
</dbReference>
<dbReference type="SUPFAM" id="SSF54211">
    <property type="entry name" value="Ribosomal protein S5 domain 2-like"/>
    <property type="match status" value="1"/>
</dbReference>
<dbReference type="SUPFAM" id="SSF118116">
    <property type="entry name" value="DNA mismatch repair protein MutL"/>
    <property type="match status" value="1"/>
</dbReference>
<dbReference type="NCBIfam" id="NF000953">
    <property type="entry name" value="PRK00095.2-4"/>
    <property type="match status" value="1"/>
</dbReference>
<dbReference type="Pfam" id="PF01119">
    <property type="entry name" value="DNA_mis_repair"/>
    <property type="match status" value="1"/>
</dbReference>
<keyword evidence="4 5" id="KW-0234">DNA repair</keyword>
<dbReference type="PANTHER" id="PTHR10073:SF12">
    <property type="entry name" value="DNA MISMATCH REPAIR PROTEIN MLH1"/>
    <property type="match status" value="1"/>
</dbReference>
<gene>
    <name evidence="5" type="primary">mutL</name>
    <name evidence="9" type="ORF">EV659_103208</name>
</gene>
<dbReference type="NCBIfam" id="TIGR00585">
    <property type="entry name" value="mutl"/>
    <property type="match status" value="1"/>
</dbReference>
<dbReference type="FunFam" id="3.30.565.10:FF:000003">
    <property type="entry name" value="DNA mismatch repair endonuclease MutL"/>
    <property type="match status" value="1"/>
</dbReference>
<comment type="function">
    <text evidence="5">This protein is involved in the repair of mismatches in DNA. It is required for dam-dependent methyl-directed DNA mismatch repair. May act as a 'molecular matchmaker', a protein that promotes the formation of a stable complex between two or more DNA-binding proteins in an ATP-dependent manner without itself being part of a final effector complex.</text>
</comment>
<feature type="domain" description="MutL C-terminal dimerisation" evidence="7">
    <location>
        <begin position="482"/>
        <end position="626"/>
    </location>
</feature>
<dbReference type="Pfam" id="PF13589">
    <property type="entry name" value="HATPase_c_3"/>
    <property type="match status" value="1"/>
</dbReference>